<keyword evidence="1" id="KW-0472">Membrane</keyword>
<evidence type="ECO:0000313" key="3">
    <source>
        <dbReference type="Proteomes" id="UP001432027"/>
    </source>
</evidence>
<dbReference type="AlphaFoldDB" id="A0AAV5UKB0"/>
<organism evidence="2 3">
    <name type="scientific">Pristionchus entomophagus</name>
    <dbReference type="NCBI Taxonomy" id="358040"/>
    <lineage>
        <taxon>Eukaryota</taxon>
        <taxon>Metazoa</taxon>
        <taxon>Ecdysozoa</taxon>
        <taxon>Nematoda</taxon>
        <taxon>Chromadorea</taxon>
        <taxon>Rhabditida</taxon>
        <taxon>Rhabditina</taxon>
        <taxon>Diplogasteromorpha</taxon>
        <taxon>Diplogasteroidea</taxon>
        <taxon>Neodiplogasteridae</taxon>
        <taxon>Pristionchus</taxon>
    </lineage>
</organism>
<evidence type="ECO:0000256" key="1">
    <source>
        <dbReference type="SAM" id="Phobius"/>
    </source>
</evidence>
<dbReference type="EMBL" id="BTSX01000006">
    <property type="protein sequence ID" value="GMT07402.1"/>
    <property type="molecule type" value="Genomic_DNA"/>
</dbReference>
<sequence length="166" mass="19315">RHTPEEFCSKKVMLLVQLGGCFTNSFLFCLLQPFPLYPHKVIMFTGPFRTFGVETSSILFIIWVGNQSFLSCASITSSFNHYIETMEQFKQNNIFFEFFRNQSIPRRMIFYCIFVGIIELITCATLFFSIDEDPSLVDGIFDDLRENYAMINFKSKSGILEVWNTV</sequence>
<comment type="caution">
    <text evidence="2">The sequence shown here is derived from an EMBL/GenBank/DDBJ whole genome shotgun (WGS) entry which is preliminary data.</text>
</comment>
<evidence type="ECO:0000313" key="2">
    <source>
        <dbReference type="EMBL" id="GMT07402.1"/>
    </source>
</evidence>
<keyword evidence="3" id="KW-1185">Reference proteome</keyword>
<dbReference type="InterPro" id="IPR019422">
    <property type="entry name" value="7TM_GPCR_serpentine_rcpt_Srh"/>
</dbReference>
<proteinExistence type="predicted"/>
<evidence type="ECO:0008006" key="4">
    <source>
        <dbReference type="Google" id="ProtNLM"/>
    </source>
</evidence>
<gene>
    <name evidence="2" type="ORF">PENTCL1PPCAC_29575</name>
</gene>
<accession>A0AAV5UKB0</accession>
<dbReference type="Pfam" id="PF10318">
    <property type="entry name" value="7TM_GPCR_Srh"/>
    <property type="match status" value="1"/>
</dbReference>
<protein>
    <recommendedName>
        <fullName evidence="4">G protein-coupled receptor</fullName>
    </recommendedName>
</protein>
<feature type="transmembrane region" description="Helical" evidence="1">
    <location>
        <begin position="12"/>
        <end position="37"/>
    </location>
</feature>
<reference evidence="2" key="1">
    <citation type="submission" date="2023-10" db="EMBL/GenBank/DDBJ databases">
        <title>Genome assembly of Pristionchus species.</title>
        <authorList>
            <person name="Yoshida K."/>
            <person name="Sommer R.J."/>
        </authorList>
    </citation>
    <scope>NUCLEOTIDE SEQUENCE</scope>
    <source>
        <strain evidence="2">RS0144</strain>
    </source>
</reference>
<keyword evidence="1" id="KW-1133">Transmembrane helix</keyword>
<feature type="transmembrane region" description="Helical" evidence="1">
    <location>
        <begin position="57"/>
        <end position="83"/>
    </location>
</feature>
<keyword evidence="1" id="KW-0812">Transmembrane</keyword>
<feature type="transmembrane region" description="Helical" evidence="1">
    <location>
        <begin position="108"/>
        <end position="130"/>
    </location>
</feature>
<feature type="non-terminal residue" evidence="2">
    <location>
        <position position="1"/>
    </location>
</feature>
<name>A0AAV5UKB0_9BILA</name>
<dbReference type="Proteomes" id="UP001432027">
    <property type="component" value="Unassembled WGS sequence"/>
</dbReference>